<dbReference type="PANTHER" id="PTHR30108:SF21">
    <property type="entry name" value="4-HYDROXYBENZOATE DECARBOXYLASE"/>
    <property type="match status" value="1"/>
</dbReference>
<dbReference type="Gene3D" id="3.40.1670.10">
    <property type="entry name" value="UbiD C-terminal domain-like"/>
    <property type="match status" value="1"/>
</dbReference>
<dbReference type="NCBIfam" id="TIGR00148">
    <property type="entry name" value="UbiD family decarboxylase"/>
    <property type="match status" value="1"/>
</dbReference>
<dbReference type="EC" id="4.1.1.126" evidence="6"/>
<evidence type="ECO:0000256" key="3">
    <source>
        <dbReference type="ARBA" id="ARBA00010021"/>
    </source>
</evidence>
<evidence type="ECO:0000256" key="2">
    <source>
        <dbReference type="ARBA" id="ARBA00005092"/>
    </source>
</evidence>
<comment type="pathway">
    <text evidence="2">Isoprenoid biosynthesis; isopentenyl diphosphate biosynthesis via mevalonate pathway.</text>
</comment>
<dbReference type="GO" id="GO:0016831">
    <property type="term" value="F:carboxy-lyase activity"/>
    <property type="evidence" value="ECO:0007669"/>
    <property type="project" value="InterPro"/>
</dbReference>
<evidence type="ECO:0000313" key="12">
    <source>
        <dbReference type="EMBL" id="VVC03272.1"/>
    </source>
</evidence>
<dbReference type="InterPro" id="IPR049383">
    <property type="entry name" value="UbiD-like_N"/>
</dbReference>
<feature type="domain" description="3-octaprenyl-4-hydroxybenzoate carboxy-lyase-like C-terminal" evidence="11">
    <location>
        <begin position="284"/>
        <end position="406"/>
    </location>
</feature>
<dbReference type="InterPro" id="IPR002830">
    <property type="entry name" value="UbiD"/>
</dbReference>
<accession>A0A5E4LTB4</accession>
<evidence type="ECO:0000256" key="5">
    <source>
        <dbReference type="ARBA" id="ARBA00049583"/>
    </source>
</evidence>
<dbReference type="SUPFAM" id="SSF143968">
    <property type="entry name" value="UbiD C-terminal domain-like"/>
    <property type="match status" value="1"/>
</dbReference>
<comment type="caution">
    <text evidence="12">The sequence shown here is derived from an EMBL/GenBank/DDBJ whole genome shotgun (WGS) entry which is preliminary data.</text>
</comment>
<dbReference type="Pfam" id="PF20695">
    <property type="entry name" value="UbiD_N"/>
    <property type="match status" value="1"/>
</dbReference>
<keyword evidence="12" id="KW-0456">Lyase</keyword>
<evidence type="ECO:0000256" key="4">
    <source>
        <dbReference type="ARBA" id="ARBA00049054"/>
    </source>
</evidence>
<evidence type="ECO:0000259" key="10">
    <source>
        <dbReference type="Pfam" id="PF20695"/>
    </source>
</evidence>
<name>A0A5E4LTB4_9ARCH</name>
<feature type="domain" description="3-octaprenyl-4-hydroxybenzoate carboxy-lyase-like Rift-related" evidence="9">
    <location>
        <begin position="94"/>
        <end position="278"/>
    </location>
</feature>
<evidence type="ECO:0000256" key="6">
    <source>
        <dbReference type="ARBA" id="ARBA00049727"/>
    </source>
</evidence>
<reference evidence="12 13" key="1">
    <citation type="submission" date="2019-08" db="EMBL/GenBank/DDBJ databases">
        <authorList>
            <person name="Vazquez-Campos X."/>
        </authorList>
    </citation>
    <scope>NUCLEOTIDE SEQUENCE [LARGE SCALE GENOMIC DNA]</scope>
    <source>
        <strain evidence="12">LFW-283_2</strain>
    </source>
</reference>
<evidence type="ECO:0000256" key="1">
    <source>
        <dbReference type="ARBA" id="ARBA00001936"/>
    </source>
</evidence>
<dbReference type="SUPFAM" id="SSF50475">
    <property type="entry name" value="FMN-binding split barrel"/>
    <property type="match status" value="1"/>
</dbReference>
<comment type="cofactor">
    <cofactor evidence="8">
        <name>prenylated FMN</name>
        <dbReference type="ChEBI" id="CHEBI:87746"/>
    </cofactor>
</comment>
<comment type="catalytic activity">
    <reaction evidence="4">
        <text>(2E)-3-methyl-5-phosphooxypent-2-enoate + H(+) = isopentenyl phosphate + CO2</text>
        <dbReference type="Rhea" id="RHEA:78971"/>
        <dbReference type="ChEBI" id="CHEBI:15378"/>
        <dbReference type="ChEBI" id="CHEBI:16526"/>
        <dbReference type="ChEBI" id="CHEBI:65078"/>
        <dbReference type="ChEBI" id="CHEBI:229665"/>
        <dbReference type="EC" id="4.1.1.126"/>
    </reaction>
    <physiologicalReaction direction="left-to-right" evidence="4">
        <dbReference type="Rhea" id="RHEA:78972"/>
    </physiologicalReaction>
</comment>
<dbReference type="PANTHER" id="PTHR30108">
    <property type="entry name" value="3-OCTAPRENYL-4-HYDROXYBENZOATE CARBOXY-LYASE-RELATED"/>
    <property type="match status" value="1"/>
</dbReference>
<feature type="domain" description="3-octaprenyl-4-hydroxybenzoate carboxy-lyase-like N-terminal" evidence="10">
    <location>
        <begin position="8"/>
        <end position="83"/>
    </location>
</feature>
<comment type="cofactor">
    <cofactor evidence="1">
        <name>Mn(2+)</name>
        <dbReference type="ChEBI" id="CHEBI:29035"/>
    </cofactor>
</comment>
<dbReference type="AlphaFoldDB" id="A0A5E4LTB4"/>
<dbReference type="GO" id="GO:0005737">
    <property type="term" value="C:cytoplasm"/>
    <property type="evidence" value="ECO:0007669"/>
    <property type="project" value="TreeGrafter"/>
</dbReference>
<evidence type="ECO:0000256" key="8">
    <source>
        <dbReference type="ARBA" id="ARBA00049936"/>
    </source>
</evidence>
<organism evidence="12 13">
    <name type="scientific">Candidatus Bilamarchaeum dharawalense</name>
    <dbReference type="NCBI Taxonomy" id="2885759"/>
    <lineage>
        <taxon>Archaea</taxon>
        <taxon>Candidatus Micrarchaeota</taxon>
        <taxon>Candidatus Micrarchaeia</taxon>
        <taxon>Candidatus Anstonellales</taxon>
        <taxon>Candidatus Bilamarchaeaceae</taxon>
        <taxon>Candidatus Bilamarchaeum</taxon>
    </lineage>
</organism>
<comment type="similarity">
    <text evidence="3">Belongs to the UbiD family.</text>
</comment>
<dbReference type="InterPro" id="IPR049381">
    <property type="entry name" value="UbiD-like_C"/>
</dbReference>
<dbReference type="InterPro" id="IPR048304">
    <property type="entry name" value="UbiD_Rift_dom"/>
</dbReference>
<dbReference type="Proteomes" id="UP000789941">
    <property type="component" value="Unassembled WGS sequence"/>
</dbReference>
<sequence length="432" mass="48354">MLSFRDFIEKLRRQGRVKEIKKQVSKNLDLAGIMYALDGNVVYAPQVENSDFKAVGNVFSTRDLVCEYLGVGKEELIPKLVHAIANPTKPTLVKEGPVLENSTTKVDLNRLPVPIHFEKDGGPYFSSAIVIAHDKELGRNLSFHRMMVIDKDRVVMRILKRHLQEFITRAGGELDVAIVVGAPINVLLSAAMSVQIGQDELEFANSLTPVKTVKLGNGIEVPADCEFAFEGRITKELHDEGPFVDLTETYDIVRKQQVMKITKMYHRNDALWHVLPPGGLEHKVLMGMPREPTIFTEVNKVCECKRVNITPGGCSWLHAIVSIKKKHDDDGKKAMEAAFAGHKSLKHVVIVDDDIDVDNPMDVEWAIATRMQADKDVMIKTKQKGSSLDPSADPHTYDTTKMGIDATKPLVVHGKNFTKAKWKKIDLKKYVD</sequence>
<dbReference type="Pfam" id="PF01977">
    <property type="entry name" value="UbiD"/>
    <property type="match status" value="1"/>
</dbReference>
<evidence type="ECO:0000256" key="7">
    <source>
        <dbReference type="ARBA" id="ARBA00049754"/>
    </source>
</evidence>
<dbReference type="EMBL" id="CABMJJ010000007">
    <property type="protein sequence ID" value="VVC03272.1"/>
    <property type="molecule type" value="Genomic_DNA"/>
</dbReference>
<comment type="function">
    <text evidence="5">Catalyzes the conversion of trans-anhydromevalonate 5-phosphate (tAHMP) into isopentenyl phosphate. Involved in the archaeal mevalonate (MVA) pathway, which provides fundamental precursors for isoprenoid biosynthesis, such as isopentenyl diphosphate (IPP) and dimethylallyl diphosphate (DMAPP).</text>
</comment>
<evidence type="ECO:0000259" key="11">
    <source>
        <dbReference type="Pfam" id="PF20696"/>
    </source>
</evidence>
<dbReference type="Pfam" id="PF20696">
    <property type="entry name" value="UbiD_C"/>
    <property type="match status" value="1"/>
</dbReference>
<dbReference type="FunFam" id="3.40.1670.10:FF:000003">
    <property type="entry name" value="Phenolic acid decarboxylase"/>
    <property type="match status" value="1"/>
</dbReference>
<proteinExistence type="inferred from homology"/>
<evidence type="ECO:0000313" key="13">
    <source>
        <dbReference type="Proteomes" id="UP000789941"/>
    </source>
</evidence>
<gene>
    <name evidence="12" type="primary">ubiD</name>
    <name evidence="12" type="ORF">LFW2832_00265</name>
</gene>
<evidence type="ECO:0000259" key="9">
    <source>
        <dbReference type="Pfam" id="PF01977"/>
    </source>
</evidence>
<protein>
    <recommendedName>
        <fullName evidence="7">Anhydromevalonate phosphate decarboxylase</fullName>
        <ecNumber evidence="6">4.1.1.126</ecNumber>
    </recommendedName>
</protein>